<name>A0A4Y7QNR8_9AGAM</name>
<sequence length="457" mass="49522">MNIPVFMLLCAALVNAQCESSKLKFRYSPTFSSGLSGHVIYNSLTKPRSIKFDSASPPNLLVVDSGVGVVALMPKNDTCKGWDKKVLIQNTNLNHGLEIQGSQLFASTPDVVMVWNYNATSVSVSGNPQTIVQNMTNTDHNTRTLLWQQGQGNGSPQLIVTRGSSENVDAGAADLTTGRSQIRRFGLNSSIPSGGWDWFQGELLSWGMRNAVGISFSQDGSGLWEVENSADDVQYQSVDVHEDNPAEELNFIDISKPSGLGQYYGYPDCLTVWNMTADGGPSTLTTGDQFSIQTTGGRDDAWCKNEAQNTRPTLSFQAHSAPLDIKFYTAPANASPPALQNDWNTHAFVSFHGSWDRTKPTGYSVVRIPWSGNAPKAKRDAGNGYDILVQPPDLSKCNQQCIRPVGLAFDSSGILYVSSDATGEVFVIEATSPASKVAPYLLYVFLATAVTHIIMSL</sequence>
<accession>A0A4Y7QNR8</accession>
<feature type="signal peptide" evidence="1">
    <location>
        <begin position="1"/>
        <end position="16"/>
    </location>
</feature>
<dbReference type="OrthoDB" id="507128at2759"/>
<protein>
    <submittedName>
        <fullName evidence="3">Soluble quino protein glucose dehydrogenase</fullName>
    </submittedName>
</protein>
<evidence type="ECO:0000256" key="1">
    <source>
        <dbReference type="SAM" id="SignalP"/>
    </source>
</evidence>
<gene>
    <name evidence="3" type="ORF">BD410DRAFT_781498</name>
</gene>
<feature type="domain" description="Pyrroloquinoline quinone-dependent pyranose dehydrogenase beta-propeller" evidence="2">
    <location>
        <begin position="30"/>
        <end position="430"/>
    </location>
</feature>
<evidence type="ECO:0000313" key="3">
    <source>
        <dbReference type="EMBL" id="TDL28938.1"/>
    </source>
</evidence>
<dbReference type="AlphaFoldDB" id="A0A4Y7QNR8"/>
<dbReference type="VEuPathDB" id="FungiDB:BD410DRAFT_781498"/>
<dbReference type="Gene3D" id="2.120.10.30">
    <property type="entry name" value="TolB, C-terminal domain"/>
    <property type="match status" value="1"/>
</dbReference>
<evidence type="ECO:0000313" key="4">
    <source>
        <dbReference type="Proteomes" id="UP000294933"/>
    </source>
</evidence>
<dbReference type="Pfam" id="PF22807">
    <property type="entry name" value="TrAA12"/>
    <property type="match status" value="1"/>
</dbReference>
<feature type="chain" id="PRO_5021439614" evidence="1">
    <location>
        <begin position="17"/>
        <end position="457"/>
    </location>
</feature>
<proteinExistence type="predicted"/>
<reference evidence="3 4" key="1">
    <citation type="submission" date="2018-06" db="EMBL/GenBank/DDBJ databases">
        <title>A transcriptomic atlas of mushroom development highlights an independent origin of complex multicellularity.</title>
        <authorList>
            <consortium name="DOE Joint Genome Institute"/>
            <person name="Krizsan K."/>
            <person name="Almasi E."/>
            <person name="Merenyi Z."/>
            <person name="Sahu N."/>
            <person name="Viragh M."/>
            <person name="Koszo T."/>
            <person name="Mondo S."/>
            <person name="Kiss B."/>
            <person name="Balint B."/>
            <person name="Kues U."/>
            <person name="Barry K."/>
            <person name="Hegedus J.C."/>
            <person name="Henrissat B."/>
            <person name="Johnson J."/>
            <person name="Lipzen A."/>
            <person name="Ohm R."/>
            <person name="Nagy I."/>
            <person name="Pangilinan J."/>
            <person name="Yan J."/>
            <person name="Xiong Y."/>
            <person name="Grigoriev I.V."/>
            <person name="Hibbett D.S."/>
            <person name="Nagy L.G."/>
        </authorList>
    </citation>
    <scope>NUCLEOTIDE SEQUENCE [LARGE SCALE GENOMIC DNA]</scope>
    <source>
        <strain evidence="3 4">SZMC22713</strain>
    </source>
</reference>
<dbReference type="EMBL" id="ML170157">
    <property type="protein sequence ID" value="TDL28938.1"/>
    <property type="molecule type" value="Genomic_DNA"/>
</dbReference>
<dbReference type="SUPFAM" id="SSF50952">
    <property type="entry name" value="Soluble quinoprotein glucose dehydrogenase"/>
    <property type="match status" value="1"/>
</dbReference>
<dbReference type="Proteomes" id="UP000294933">
    <property type="component" value="Unassembled WGS sequence"/>
</dbReference>
<dbReference type="InterPro" id="IPR011041">
    <property type="entry name" value="Quinoprot_gluc/sorb_DH_b-prop"/>
</dbReference>
<evidence type="ECO:0000259" key="2">
    <source>
        <dbReference type="Pfam" id="PF22807"/>
    </source>
</evidence>
<dbReference type="InterPro" id="IPR054539">
    <property type="entry name" value="Beta-prop_PDH"/>
</dbReference>
<keyword evidence="4" id="KW-1185">Reference proteome</keyword>
<keyword evidence="1" id="KW-0732">Signal</keyword>
<organism evidence="3 4">
    <name type="scientific">Rickenella mellea</name>
    <dbReference type="NCBI Taxonomy" id="50990"/>
    <lineage>
        <taxon>Eukaryota</taxon>
        <taxon>Fungi</taxon>
        <taxon>Dikarya</taxon>
        <taxon>Basidiomycota</taxon>
        <taxon>Agaricomycotina</taxon>
        <taxon>Agaricomycetes</taxon>
        <taxon>Hymenochaetales</taxon>
        <taxon>Rickenellaceae</taxon>
        <taxon>Rickenella</taxon>
    </lineage>
</organism>
<dbReference type="STRING" id="50990.A0A4Y7QNR8"/>
<dbReference type="InterPro" id="IPR011042">
    <property type="entry name" value="6-blade_b-propeller_TolB-like"/>
</dbReference>